<comment type="caution">
    <text evidence="1">The sequence shown here is derived from an EMBL/GenBank/DDBJ whole genome shotgun (WGS) entry which is preliminary data.</text>
</comment>
<evidence type="ECO:0000313" key="2">
    <source>
        <dbReference type="Proteomes" id="UP000789405"/>
    </source>
</evidence>
<organism evidence="1 2">
    <name type="scientific">Dentiscutata erythropus</name>
    <dbReference type="NCBI Taxonomy" id="1348616"/>
    <lineage>
        <taxon>Eukaryota</taxon>
        <taxon>Fungi</taxon>
        <taxon>Fungi incertae sedis</taxon>
        <taxon>Mucoromycota</taxon>
        <taxon>Glomeromycotina</taxon>
        <taxon>Glomeromycetes</taxon>
        <taxon>Diversisporales</taxon>
        <taxon>Gigasporaceae</taxon>
        <taxon>Dentiscutata</taxon>
    </lineage>
</organism>
<protein>
    <submittedName>
        <fullName evidence="1">1835_t:CDS:1</fullName>
    </submittedName>
</protein>
<accession>A0A9N9BF70</accession>
<sequence length="224" mass="26310">MHWTPGETNDLESAVILLRQDRVDHMDWDLIHSHLVQKHNSRRSKKQLQEKLPNGQRFKFSLEQIDYIREQRDTHNKSWAEIRDALNKDPCMEVKTTPNRVKNAYHNATKKRLRNQRQNIQDAAVAKSTEAVPLVYKKVFEEGHNAYYKNPNIYNEADPHIDNESIKTDSTNSTNYIVNREVNKTYLINSMVNHEIVKTDSANSIINKASLDFILNEKDREKKE</sequence>
<dbReference type="OrthoDB" id="2418382at2759"/>
<proteinExistence type="predicted"/>
<reference evidence="1" key="1">
    <citation type="submission" date="2021-06" db="EMBL/GenBank/DDBJ databases">
        <authorList>
            <person name="Kallberg Y."/>
            <person name="Tangrot J."/>
            <person name="Rosling A."/>
        </authorList>
    </citation>
    <scope>NUCLEOTIDE SEQUENCE</scope>
    <source>
        <strain evidence="1">MA453B</strain>
    </source>
</reference>
<dbReference type="Proteomes" id="UP000789405">
    <property type="component" value="Unassembled WGS sequence"/>
</dbReference>
<dbReference type="AlphaFoldDB" id="A0A9N9BF70"/>
<dbReference type="EMBL" id="CAJVPY010002594">
    <property type="protein sequence ID" value="CAG8565887.1"/>
    <property type="molecule type" value="Genomic_DNA"/>
</dbReference>
<evidence type="ECO:0000313" key="1">
    <source>
        <dbReference type="EMBL" id="CAG8565887.1"/>
    </source>
</evidence>
<gene>
    <name evidence="1" type="ORF">DERYTH_LOCUS5963</name>
</gene>
<name>A0A9N9BF70_9GLOM</name>
<keyword evidence="2" id="KW-1185">Reference proteome</keyword>